<keyword evidence="2" id="KW-1185">Reference proteome</keyword>
<dbReference type="PANTHER" id="PTHR43434">
    <property type="entry name" value="PHOSPHOGLYCOLATE PHOSPHATASE"/>
    <property type="match status" value="1"/>
</dbReference>
<dbReference type="InterPro" id="IPR006439">
    <property type="entry name" value="HAD-SF_hydro_IA"/>
</dbReference>
<dbReference type="RefSeq" id="WP_178200172.1">
    <property type="nucleotide sequence ID" value="NZ_JANGCH010000001.1"/>
</dbReference>
<dbReference type="SFLD" id="SFLDG01129">
    <property type="entry name" value="C1.5:_HAD__Beta-PGM__Phosphata"/>
    <property type="match status" value="1"/>
</dbReference>
<dbReference type="SFLD" id="SFLDS00003">
    <property type="entry name" value="Haloacid_Dehalogenase"/>
    <property type="match status" value="1"/>
</dbReference>
<reference evidence="1 2" key="1">
    <citation type="submission" date="2022-06" db="EMBL/GenBank/DDBJ databases">
        <title>Isolation of gut microbiota from human fecal samples.</title>
        <authorList>
            <person name="Pamer E.G."/>
            <person name="Barat B."/>
            <person name="Waligurski E."/>
            <person name="Medina S."/>
            <person name="Paddock L."/>
            <person name="Mostad J."/>
        </authorList>
    </citation>
    <scope>NUCLEOTIDE SEQUENCE [LARGE SCALE GENOMIC DNA]</scope>
    <source>
        <strain evidence="1 2">DFI.6.1</strain>
    </source>
</reference>
<comment type="caution">
    <text evidence="1">The sequence shown here is derived from an EMBL/GenBank/DDBJ whole genome shotgun (WGS) entry which is preliminary data.</text>
</comment>
<dbReference type="InterPro" id="IPR050155">
    <property type="entry name" value="HAD-like_hydrolase_sf"/>
</dbReference>
<proteinExistence type="predicted"/>
<dbReference type="InterPro" id="IPR036412">
    <property type="entry name" value="HAD-like_sf"/>
</dbReference>
<dbReference type="PANTHER" id="PTHR43434:SF1">
    <property type="entry name" value="PHOSPHOGLYCOLATE PHOSPHATASE"/>
    <property type="match status" value="1"/>
</dbReference>
<organism evidence="1 2">
    <name type="scientific">Massilicoli timonensis</name>
    <dbReference type="NCBI Taxonomy" id="2015901"/>
    <lineage>
        <taxon>Bacteria</taxon>
        <taxon>Bacillati</taxon>
        <taxon>Bacillota</taxon>
        <taxon>Erysipelotrichia</taxon>
        <taxon>Erysipelotrichales</taxon>
        <taxon>Erysipelotrichaceae</taxon>
        <taxon>Massilicoli</taxon>
    </lineage>
</organism>
<accession>A0ABT1SI03</accession>
<dbReference type="InterPro" id="IPR023214">
    <property type="entry name" value="HAD_sf"/>
</dbReference>
<name>A0ABT1SI03_9FIRM</name>
<protein>
    <submittedName>
        <fullName evidence="1">HAD family phosphatase</fullName>
    </submittedName>
</protein>
<dbReference type="EMBL" id="JANGCH010000001">
    <property type="protein sequence ID" value="MCQ5120852.1"/>
    <property type="molecule type" value="Genomic_DNA"/>
</dbReference>
<dbReference type="Proteomes" id="UP001524435">
    <property type="component" value="Unassembled WGS sequence"/>
</dbReference>
<dbReference type="CDD" id="cd07505">
    <property type="entry name" value="HAD_BPGM-like"/>
    <property type="match status" value="1"/>
</dbReference>
<sequence length="219" mass="24777">MKACLFDLDNTLIDSMHVWEEAVIRLFDQLSLTMDLEEARTLFGKMKFSEVLHEIKNRFALSQSESQLKDLVIADVKDQYLHHIQPKEGAVAFVKAAKASGYRLCVVTSNDEKLTHHVLKRIGILDDFAFVLSAESANLSKQDSLIWETAIKRLHVEAKDCVVFEDSLHAMESAKALGCYVISLAKPCKEEIRRCADECHRDFTTIKLPALTNAHVEKS</sequence>
<dbReference type="Gene3D" id="3.40.50.1000">
    <property type="entry name" value="HAD superfamily/HAD-like"/>
    <property type="match status" value="1"/>
</dbReference>
<dbReference type="InterPro" id="IPR023198">
    <property type="entry name" value="PGP-like_dom2"/>
</dbReference>
<dbReference type="SUPFAM" id="SSF56784">
    <property type="entry name" value="HAD-like"/>
    <property type="match status" value="1"/>
</dbReference>
<dbReference type="NCBIfam" id="TIGR01509">
    <property type="entry name" value="HAD-SF-IA-v3"/>
    <property type="match status" value="1"/>
</dbReference>
<evidence type="ECO:0000313" key="1">
    <source>
        <dbReference type="EMBL" id="MCQ5120852.1"/>
    </source>
</evidence>
<gene>
    <name evidence="1" type="ORF">NE663_01090</name>
</gene>
<dbReference type="Pfam" id="PF00702">
    <property type="entry name" value="Hydrolase"/>
    <property type="match status" value="1"/>
</dbReference>
<evidence type="ECO:0000313" key="2">
    <source>
        <dbReference type="Proteomes" id="UP001524435"/>
    </source>
</evidence>
<dbReference type="Gene3D" id="1.10.150.240">
    <property type="entry name" value="Putative phosphatase, domain 2"/>
    <property type="match status" value="1"/>
</dbReference>
<dbReference type="PRINTS" id="PR00413">
    <property type="entry name" value="HADHALOGNASE"/>
</dbReference>